<organism evidence="2 3">
    <name type="scientific">Sphingomonas changbaiensis NBRC 104936</name>
    <dbReference type="NCBI Taxonomy" id="1219043"/>
    <lineage>
        <taxon>Bacteria</taxon>
        <taxon>Pseudomonadati</taxon>
        <taxon>Pseudomonadota</taxon>
        <taxon>Alphaproteobacteria</taxon>
        <taxon>Sphingomonadales</taxon>
        <taxon>Sphingomonadaceae</taxon>
        <taxon>Sphingomonas</taxon>
    </lineage>
</organism>
<keyword evidence="3" id="KW-1185">Reference proteome</keyword>
<proteinExistence type="predicted"/>
<dbReference type="AlphaFoldDB" id="A0A0E9MQ28"/>
<evidence type="ECO:0000313" key="2">
    <source>
        <dbReference type="EMBL" id="GAO39603.1"/>
    </source>
</evidence>
<dbReference type="InterPro" id="IPR027417">
    <property type="entry name" value="P-loop_NTPase"/>
</dbReference>
<dbReference type="SUPFAM" id="SSF52540">
    <property type="entry name" value="P-loop containing nucleoside triphosphate hydrolases"/>
    <property type="match status" value="1"/>
</dbReference>
<dbReference type="Proteomes" id="UP000033202">
    <property type="component" value="Unassembled WGS sequence"/>
</dbReference>
<gene>
    <name evidence="2" type="primary">imuA</name>
    <name evidence="2" type="ORF">SCH01S_35_00380</name>
</gene>
<comment type="caution">
    <text evidence="2">The sequence shown here is derived from an EMBL/GenBank/DDBJ whole genome shotgun (WGS) entry which is preliminary data.</text>
</comment>
<dbReference type="STRING" id="1219043.SCH01S_35_00380"/>
<evidence type="ECO:0000313" key="3">
    <source>
        <dbReference type="Proteomes" id="UP000033202"/>
    </source>
</evidence>
<feature type="region of interest" description="Disordered" evidence="1">
    <location>
        <begin position="237"/>
        <end position="256"/>
    </location>
</feature>
<reference evidence="2 3" key="1">
    <citation type="submission" date="2015-04" db="EMBL/GenBank/DDBJ databases">
        <title>Whole genome shotgun sequence of Sphingomonas changbaiensis NBRC 104936.</title>
        <authorList>
            <person name="Katano-Makiyama Y."/>
            <person name="Hosoyama A."/>
            <person name="Hashimoto M."/>
            <person name="Noguchi M."/>
            <person name="Tsuchikane K."/>
            <person name="Ohji S."/>
            <person name="Yamazoe A."/>
            <person name="Ichikawa N."/>
            <person name="Kimura A."/>
            <person name="Fujita N."/>
        </authorList>
    </citation>
    <scope>NUCLEOTIDE SEQUENCE [LARGE SCALE GENOMIC DNA]</scope>
    <source>
        <strain evidence="2 3">NBRC 104936</strain>
    </source>
</reference>
<protein>
    <submittedName>
        <fullName evidence="2">ImuA protein</fullName>
    </submittedName>
</protein>
<dbReference type="RefSeq" id="WP_245612204.1">
    <property type="nucleotide sequence ID" value="NZ_BBWU01000035.1"/>
</dbReference>
<dbReference type="InterPro" id="IPR017026">
    <property type="entry name" value="ImuA"/>
</dbReference>
<dbReference type="EMBL" id="BBWU01000035">
    <property type="protein sequence ID" value="GAO39603.1"/>
    <property type="molecule type" value="Genomic_DNA"/>
</dbReference>
<dbReference type="Gene3D" id="3.40.50.300">
    <property type="entry name" value="P-loop containing nucleotide triphosphate hydrolases"/>
    <property type="match status" value="1"/>
</dbReference>
<accession>A0A0E9MQ28</accession>
<sequence length="256" mass="26501">MSRVGSMGRALRLERLRAEVRAIAAAGQDPAAVLPFGVSDLDARLAGGGLADAGVHEAAGASDGYSDDAAATLFLAGIAARRAGRRGTVLWVVARRDLFAPGLAQAGLDPGKLLVAETGRDSDVLAVMEEGLRHGALAAVVGEIGRAGLTETRRLQLAAEEGGTMALLLRRWRKGDPLGEPSSALTRWRIGSAPSVPLPGPGVGRACWHVELARQRGGPGFSLLLESCDAQGRLAVPALSADRPDQADRGDERQAA</sequence>
<dbReference type="PIRSF" id="PIRSF034285">
    <property type="entry name" value="UCP034285"/>
    <property type="match status" value="1"/>
</dbReference>
<name>A0A0E9MQ28_9SPHN</name>
<feature type="compositionally biased region" description="Basic and acidic residues" evidence="1">
    <location>
        <begin position="242"/>
        <end position="256"/>
    </location>
</feature>
<evidence type="ECO:0000256" key="1">
    <source>
        <dbReference type="SAM" id="MobiDB-lite"/>
    </source>
</evidence>